<dbReference type="EMBL" id="KZ824455">
    <property type="protein sequence ID" value="RAK98257.1"/>
    <property type="molecule type" value="Genomic_DNA"/>
</dbReference>
<keyword evidence="1" id="KW-0472">Membrane</keyword>
<protein>
    <submittedName>
        <fullName evidence="2">Uncharacterized protein</fullName>
    </submittedName>
</protein>
<reference evidence="2 3" key="1">
    <citation type="submission" date="2018-02" db="EMBL/GenBank/DDBJ databases">
        <title>The genomes of Aspergillus section Nigri reveals drivers in fungal speciation.</title>
        <authorList>
            <consortium name="DOE Joint Genome Institute"/>
            <person name="Vesth T.C."/>
            <person name="Nybo J."/>
            <person name="Theobald S."/>
            <person name="Brandl J."/>
            <person name="Frisvad J.C."/>
            <person name="Nielsen K.F."/>
            <person name="Lyhne E.K."/>
            <person name="Kogle M.E."/>
            <person name="Kuo A."/>
            <person name="Riley R."/>
            <person name="Clum A."/>
            <person name="Nolan M."/>
            <person name="Lipzen A."/>
            <person name="Salamov A."/>
            <person name="Henrissat B."/>
            <person name="Wiebenga A."/>
            <person name="De vries R.P."/>
            <person name="Grigoriev I.V."/>
            <person name="Mortensen U.H."/>
            <person name="Andersen M.R."/>
            <person name="Baker S.E."/>
        </authorList>
    </citation>
    <scope>NUCLEOTIDE SEQUENCE [LARGE SCALE GENOMIC DNA]</scope>
    <source>
        <strain evidence="2 3">CBS 121593</strain>
    </source>
</reference>
<keyword evidence="3" id="KW-1185">Reference proteome</keyword>
<name>A0A395GUA9_9EURO</name>
<dbReference type="GeneID" id="37224900"/>
<proteinExistence type="predicted"/>
<dbReference type="RefSeq" id="XP_025572585.1">
    <property type="nucleotide sequence ID" value="XM_025720035.1"/>
</dbReference>
<organism evidence="2 3">
    <name type="scientific">Aspergillus ibericus CBS 121593</name>
    <dbReference type="NCBI Taxonomy" id="1448316"/>
    <lineage>
        <taxon>Eukaryota</taxon>
        <taxon>Fungi</taxon>
        <taxon>Dikarya</taxon>
        <taxon>Ascomycota</taxon>
        <taxon>Pezizomycotina</taxon>
        <taxon>Eurotiomycetes</taxon>
        <taxon>Eurotiomycetidae</taxon>
        <taxon>Eurotiales</taxon>
        <taxon>Aspergillaceae</taxon>
        <taxon>Aspergillus</taxon>
        <taxon>Aspergillus subgen. Circumdati</taxon>
    </lineage>
</organism>
<dbReference type="VEuPathDB" id="FungiDB:BO80DRAFT_427555"/>
<keyword evidence="1" id="KW-0812">Transmembrane</keyword>
<dbReference type="Proteomes" id="UP000249402">
    <property type="component" value="Unassembled WGS sequence"/>
</dbReference>
<evidence type="ECO:0000313" key="2">
    <source>
        <dbReference type="EMBL" id="RAK98257.1"/>
    </source>
</evidence>
<gene>
    <name evidence="2" type="ORF">BO80DRAFT_427555</name>
</gene>
<sequence length="96" mass="10658">MSSFGKAAVKLFQPGRAECLGGRLGAGRGLVWSSRPHSVLHLHCPSYYTDQHHLYHPVRGLFATSCYVQIAVSFFILMVSFGRCQTSQKEKSEDSP</sequence>
<feature type="transmembrane region" description="Helical" evidence="1">
    <location>
        <begin position="61"/>
        <end position="81"/>
    </location>
</feature>
<evidence type="ECO:0000256" key="1">
    <source>
        <dbReference type="SAM" id="Phobius"/>
    </source>
</evidence>
<accession>A0A395GUA9</accession>
<keyword evidence="1" id="KW-1133">Transmembrane helix</keyword>
<evidence type="ECO:0000313" key="3">
    <source>
        <dbReference type="Proteomes" id="UP000249402"/>
    </source>
</evidence>
<dbReference type="AlphaFoldDB" id="A0A395GUA9"/>